<evidence type="ECO:0000256" key="6">
    <source>
        <dbReference type="ARBA" id="ARBA00022692"/>
    </source>
</evidence>
<dbReference type="SUPFAM" id="SSF53448">
    <property type="entry name" value="Nucleotide-diphospho-sugar transferases"/>
    <property type="match status" value="1"/>
</dbReference>
<dbReference type="RefSeq" id="WP_006983426.1">
    <property type="nucleotide sequence ID" value="NZ_ABVL01000034.1"/>
</dbReference>
<dbReference type="Pfam" id="PF13506">
    <property type="entry name" value="Glyco_transf_21"/>
    <property type="match status" value="1"/>
</dbReference>
<evidence type="ECO:0000256" key="4">
    <source>
        <dbReference type="ARBA" id="ARBA00022676"/>
    </source>
</evidence>
<dbReference type="GO" id="GO:0008120">
    <property type="term" value="F:ceramide glucosyltransferase activity"/>
    <property type="evidence" value="ECO:0007669"/>
    <property type="project" value="TreeGrafter"/>
</dbReference>
<comment type="pathway">
    <text evidence="3">Sphingolipid metabolism.</text>
</comment>
<sequence length="401" mass="45039">MSVPEPGWHAWLLVVPLTSAIYDVLVDGALARWMSEPVAAGEIPPEPVTFFRPLKRGVPRLREKLEMLVQSSLVEDQVLLGVDPESEEETIGQEVRRAFPKRDIVVVRCQPGRAMNPKISKLVQMAPLARHASWLLSDSEMILSREFLGALRAEWQVEKVAALTTAYRFVNSQSWPQRCDALGVLLGLWPGISLVRRYGQVNFTLGACTLFQRAALQAIGGWSAFGNELAEDQRLGEALVRNGQRVRLSRQVSTLDCDTLSWRDYWRHQRRVAVTYRAANPAGFAGMLLTFGPVWSVACVLMVSTEEWMTGRWMPERWILAAAVVAIVMRGWIVHRAARLLQFSVPAMPVVLSIASVVEAACWLLSWFTRRVWWSGRWWRVGLRGTLSPAISDAARPESAS</sequence>
<organism evidence="10 11">
    <name type="scientific">Chthoniobacter flavus Ellin428</name>
    <dbReference type="NCBI Taxonomy" id="497964"/>
    <lineage>
        <taxon>Bacteria</taxon>
        <taxon>Pseudomonadati</taxon>
        <taxon>Verrucomicrobiota</taxon>
        <taxon>Spartobacteria</taxon>
        <taxon>Chthoniobacterales</taxon>
        <taxon>Chthoniobacteraceae</taxon>
        <taxon>Chthoniobacter</taxon>
    </lineage>
</organism>
<evidence type="ECO:0000313" key="10">
    <source>
        <dbReference type="EMBL" id="EDY16390.1"/>
    </source>
</evidence>
<keyword evidence="7 9" id="KW-1133">Transmembrane helix</keyword>
<feature type="transmembrane region" description="Helical" evidence="9">
    <location>
        <begin position="284"/>
        <end position="305"/>
    </location>
</feature>
<evidence type="ECO:0000313" key="11">
    <source>
        <dbReference type="Proteomes" id="UP000005824"/>
    </source>
</evidence>
<evidence type="ECO:0000256" key="3">
    <source>
        <dbReference type="ARBA" id="ARBA00004991"/>
    </source>
</evidence>
<dbReference type="PANTHER" id="PTHR12726">
    <property type="entry name" value="CERAMIDE GLUCOSYLTRANSFERASE"/>
    <property type="match status" value="1"/>
</dbReference>
<comment type="subcellular location">
    <subcellularLocation>
        <location evidence="1">Membrane</location>
        <topology evidence="1">Multi-pass membrane protein</topology>
    </subcellularLocation>
</comment>
<dbReference type="InterPro" id="IPR029044">
    <property type="entry name" value="Nucleotide-diphossugar_trans"/>
</dbReference>
<keyword evidence="4" id="KW-0328">Glycosyltransferase</keyword>
<feature type="transmembrane region" description="Helical" evidence="9">
    <location>
        <begin position="347"/>
        <end position="368"/>
    </location>
</feature>
<reference evidence="10 11" key="1">
    <citation type="journal article" date="2011" name="J. Bacteriol.">
        <title>Genome sequence of Chthoniobacter flavus Ellin428, an aerobic heterotrophic soil bacterium.</title>
        <authorList>
            <person name="Kant R."/>
            <person name="van Passel M.W."/>
            <person name="Palva A."/>
            <person name="Lucas S."/>
            <person name="Lapidus A."/>
            <person name="Glavina Del Rio T."/>
            <person name="Dalin E."/>
            <person name="Tice H."/>
            <person name="Bruce D."/>
            <person name="Goodwin L."/>
            <person name="Pitluck S."/>
            <person name="Larimer F.W."/>
            <person name="Land M.L."/>
            <person name="Hauser L."/>
            <person name="Sangwan P."/>
            <person name="de Vos W.M."/>
            <person name="Janssen P.H."/>
            <person name="Smidt H."/>
        </authorList>
    </citation>
    <scope>NUCLEOTIDE SEQUENCE [LARGE SCALE GENOMIC DNA]</scope>
    <source>
        <strain evidence="10 11">Ellin428</strain>
    </source>
</reference>
<dbReference type="GO" id="GO:0006679">
    <property type="term" value="P:glucosylceramide biosynthetic process"/>
    <property type="evidence" value="ECO:0007669"/>
    <property type="project" value="TreeGrafter"/>
</dbReference>
<evidence type="ECO:0000256" key="5">
    <source>
        <dbReference type="ARBA" id="ARBA00022679"/>
    </source>
</evidence>
<evidence type="ECO:0000256" key="7">
    <source>
        <dbReference type="ARBA" id="ARBA00022989"/>
    </source>
</evidence>
<dbReference type="InterPro" id="IPR025993">
    <property type="entry name" value="Ceramide_glucosylTrfase"/>
</dbReference>
<proteinExistence type="predicted"/>
<comment type="caution">
    <text evidence="10">The sequence shown here is derived from an EMBL/GenBank/DDBJ whole genome shotgun (WGS) entry which is preliminary data.</text>
</comment>
<dbReference type="GO" id="GO:0016020">
    <property type="term" value="C:membrane"/>
    <property type="evidence" value="ECO:0007669"/>
    <property type="project" value="UniProtKB-SubCell"/>
</dbReference>
<accession>B4DB16</accession>
<dbReference type="EMBL" id="ABVL01000034">
    <property type="protein sequence ID" value="EDY16390.1"/>
    <property type="molecule type" value="Genomic_DNA"/>
</dbReference>
<dbReference type="AlphaFoldDB" id="B4DB16"/>
<dbReference type="Gene3D" id="3.90.550.10">
    <property type="entry name" value="Spore Coat Polysaccharide Biosynthesis Protein SpsA, Chain A"/>
    <property type="match status" value="1"/>
</dbReference>
<keyword evidence="8 9" id="KW-0472">Membrane</keyword>
<dbReference type="InParanoid" id="B4DB16"/>
<keyword evidence="11" id="KW-1185">Reference proteome</keyword>
<evidence type="ECO:0000256" key="1">
    <source>
        <dbReference type="ARBA" id="ARBA00004141"/>
    </source>
</evidence>
<dbReference type="PANTHER" id="PTHR12726:SF0">
    <property type="entry name" value="CERAMIDE GLUCOSYLTRANSFERASE"/>
    <property type="match status" value="1"/>
</dbReference>
<evidence type="ECO:0000256" key="2">
    <source>
        <dbReference type="ARBA" id="ARBA00004760"/>
    </source>
</evidence>
<evidence type="ECO:0000256" key="9">
    <source>
        <dbReference type="SAM" id="Phobius"/>
    </source>
</evidence>
<comment type="pathway">
    <text evidence="2">Lipid metabolism; sphingolipid metabolism.</text>
</comment>
<protein>
    <submittedName>
        <fullName evidence="10">Glycosyltransferase probably involved in cell wall biogenesis-like protein</fullName>
    </submittedName>
</protein>
<keyword evidence="5 10" id="KW-0808">Transferase</keyword>
<dbReference type="eggNOG" id="COG1215">
    <property type="taxonomic scope" value="Bacteria"/>
</dbReference>
<dbReference type="Proteomes" id="UP000005824">
    <property type="component" value="Unassembled WGS sequence"/>
</dbReference>
<keyword evidence="6 9" id="KW-0812">Transmembrane</keyword>
<evidence type="ECO:0000256" key="8">
    <source>
        <dbReference type="ARBA" id="ARBA00023136"/>
    </source>
</evidence>
<dbReference type="STRING" id="497964.CfE428DRAFT_6107"/>
<gene>
    <name evidence="10" type="ORF">CfE428DRAFT_6107</name>
</gene>
<name>B4DB16_9BACT</name>
<feature type="transmembrane region" description="Helical" evidence="9">
    <location>
        <begin position="317"/>
        <end position="335"/>
    </location>
</feature>